<dbReference type="Proteomes" id="UP000705867">
    <property type="component" value="Unassembled WGS sequence"/>
</dbReference>
<dbReference type="GO" id="GO:0005829">
    <property type="term" value="C:cytosol"/>
    <property type="evidence" value="ECO:0007669"/>
    <property type="project" value="TreeGrafter"/>
</dbReference>
<reference evidence="2" key="2">
    <citation type="submission" date="2021-08" db="EMBL/GenBank/DDBJ databases">
        <authorList>
            <person name="Dalcin Martins P."/>
        </authorList>
    </citation>
    <scope>NUCLEOTIDE SEQUENCE</scope>
    <source>
        <strain evidence="2">MAG_39</strain>
    </source>
</reference>
<dbReference type="InterPro" id="IPR002545">
    <property type="entry name" value="CheW-lke_dom"/>
</dbReference>
<proteinExistence type="predicted"/>
<protein>
    <submittedName>
        <fullName evidence="2">Chemotaxis protein CheW</fullName>
    </submittedName>
</protein>
<dbReference type="Gene3D" id="2.30.30.40">
    <property type="entry name" value="SH3 Domains"/>
    <property type="match status" value="1"/>
</dbReference>
<feature type="domain" description="CheW-like" evidence="1">
    <location>
        <begin position="31"/>
        <end position="171"/>
    </location>
</feature>
<dbReference type="PROSITE" id="PS50851">
    <property type="entry name" value="CHEW"/>
    <property type="match status" value="1"/>
</dbReference>
<dbReference type="SMART" id="SM00260">
    <property type="entry name" value="CheW"/>
    <property type="match status" value="1"/>
</dbReference>
<sequence length="171" mass="18761">MEENTLKSDCILEELRRRKSRGKIVDVEEEKVKVVIFSLLDEWYAFYGSEVKEILHLTEIFYVPGSPDCILGVINVRGDIESVIAVNAFLGLPEGQRTHRSRIALVAAAGVRSGILVDSIIDVVDVPVRSISPPLATLDSPKKEYVAGSLHFNSMSVTLLNIGTILGRIAA</sequence>
<reference evidence="2" key="1">
    <citation type="journal article" date="2021" name="bioRxiv">
        <title>Unraveling nitrogen, sulfur and carbon metabolic pathways and microbial community transcriptional responses to substrate deprivation and toxicity stresses in a bioreactor mimicking anoxic brackish coastal sediment conditions.</title>
        <authorList>
            <person name="Martins P.D."/>
            <person name="Echeveste M.J."/>
            <person name="Arshad A."/>
            <person name="Kurth J."/>
            <person name="Ouboter H."/>
            <person name="Jetten M.S.M."/>
            <person name="Welte C.U."/>
        </authorList>
    </citation>
    <scope>NUCLEOTIDE SEQUENCE</scope>
    <source>
        <strain evidence="2">MAG_39</strain>
    </source>
</reference>
<dbReference type="SUPFAM" id="SSF50341">
    <property type="entry name" value="CheW-like"/>
    <property type="match status" value="1"/>
</dbReference>
<dbReference type="EMBL" id="JAIOIV010000043">
    <property type="protein sequence ID" value="MBZ0155721.1"/>
    <property type="molecule type" value="Genomic_DNA"/>
</dbReference>
<name>A0A953JDF3_9BACT</name>
<evidence type="ECO:0000313" key="2">
    <source>
        <dbReference type="EMBL" id="MBZ0155721.1"/>
    </source>
</evidence>
<dbReference type="InterPro" id="IPR036061">
    <property type="entry name" value="CheW-like_dom_sf"/>
</dbReference>
<dbReference type="PANTHER" id="PTHR22617:SF23">
    <property type="entry name" value="CHEMOTAXIS PROTEIN CHEW"/>
    <property type="match status" value="1"/>
</dbReference>
<organism evidence="2 3">
    <name type="scientific">Candidatus Nitrobium versatile</name>
    <dbReference type="NCBI Taxonomy" id="2884831"/>
    <lineage>
        <taxon>Bacteria</taxon>
        <taxon>Pseudomonadati</taxon>
        <taxon>Nitrospirota</taxon>
        <taxon>Nitrospiria</taxon>
        <taxon>Nitrospirales</taxon>
        <taxon>Nitrospiraceae</taxon>
        <taxon>Candidatus Nitrobium</taxon>
    </lineage>
</organism>
<dbReference type="PANTHER" id="PTHR22617">
    <property type="entry name" value="CHEMOTAXIS SENSOR HISTIDINE KINASE-RELATED"/>
    <property type="match status" value="1"/>
</dbReference>
<comment type="caution">
    <text evidence="2">The sequence shown here is derived from an EMBL/GenBank/DDBJ whole genome shotgun (WGS) entry which is preliminary data.</text>
</comment>
<evidence type="ECO:0000259" key="1">
    <source>
        <dbReference type="PROSITE" id="PS50851"/>
    </source>
</evidence>
<accession>A0A953JDF3</accession>
<dbReference type="InterPro" id="IPR039315">
    <property type="entry name" value="CheW"/>
</dbReference>
<gene>
    <name evidence="2" type="ORF">K8I29_05830</name>
</gene>
<dbReference type="GO" id="GO:0007165">
    <property type="term" value="P:signal transduction"/>
    <property type="evidence" value="ECO:0007669"/>
    <property type="project" value="InterPro"/>
</dbReference>
<dbReference type="Pfam" id="PF01584">
    <property type="entry name" value="CheW"/>
    <property type="match status" value="1"/>
</dbReference>
<dbReference type="Gene3D" id="2.40.50.180">
    <property type="entry name" value="CheA-289, Domain 4"/>
    <property type="match status" value="1"/>
</dbReference>
<dbReference type="GO" id="GO:0006935">
    <property type="term" value="P:chemotaxis"/>
    <property type="evidence" value="ECO:0007669"/>
    <property type="project" value="InterPro"/>
</dbReference>
<dbReference type="AlphaFoldDB" id="A0A953JDF3"/>
<evidence type="ECO:0000313" key="3">
    <source>
        <dbReference type="Proteomes" id="UP000705867"/>
    </source>
</evidence>